<evidence type="ECO:0000256" key="3">
    <source>
        <dbReference type="ARBA" id="ARBA00022475"/>
    </source>
</evidence>
<reference evidence="9" key="1">
    <citation type="submission" date="2020-09" db="EMBL/GenBank/DDBJ databases">
        <title>Draft Genome Sequence of Paenibacillus sp. WST5.</title>
        <authorList>
            <person name="Bao Z."/>
        </authorList>
    </citation>
    <scope>NUCLEOTIDE SEQUENCE</scope>
    <source>
        <strain evidence="9">WST5</strain>
    </source>
</reference>
<organism evidence="9 10">
    <name type="scientific">Paenibacillus sedimenti</name>
    <dbReference type="NCBI Taxonomy" id="2770274"/>
    <lineage>
        <taxon>Bacteria</taxon>
        <taxon>Bacillati</taxon>
        <taxon>Bacillota</taxon>
        <taxon>Bacilli</taxon>
        <taxon>Bacillales</taxon>
        <taxon>Paenibacillaceae</taxon>
        <taxon>Paenibacillus</taxon>
    </lineage>
</organism>
<feature type="transmembrane region" description="Helical" evidence="8">
    <location>
        <begin position="31"/>
        <end position="50"/>
    </location>
</feature>
<evidence type="ECO:0000256" key="4">
    <source>
        <dbReference type="ARBA" id="ARBA00022692"/>
    </source>
</evidence>
<dbReference type="GO" id="GO:0008360">
    <property type="term" value="P:regulation of cell shape"/>
    <property type="evidence" value="ECO:0007669"/>
    <property type="project" value="UniProtKB-KW"/>
</dbReference>
<feature type="transmembrane region" description="Helical" evidence="8">
    <location>
        <begin position="101"/>
        <end position="120"/>
    </location>
</feature>
<accession>A0A926KRA6</accession>
<dbReference type="EMBL" id="JACVVD010000005">
    <property type="protein sequence ID" value="MBD0381691.1"/>
    <property type="molecule type" value="Genomic_DNA"/>
</dbReference>
<dbReference type="NCBIfam" id="TIGR03426">
    <property type="entry name" value="shape_MreD"/>
    <property type="match status" value="1"/>
</dbReference>
<keyword evidence="3" id="KW-1003">Cell membrane</keyword>
<comment type="caution">
    <text evidence="9">The sequence shown here is derived from an EMBL/GenBank/DDBJ whole genome shotgun (WGS) entry which is preliminary data.</text>
</comment>
<evidence type="ECO:0000313" key="9">
    <source>
        <dbReference type="EMBL" id="MBD0381691.1"/>
    </source>
</evidence>
<evidence type="ECO:0000256" key="1">
    <source>
        <dbReference type="ARBA" id="ARBA00004651"/>
    </source>
</evidence>
<keyword evidence="4 8" id="KW-0812">Transmembrane</keyword>
<keyword evidence="6 8" id="KW-1133">Transmembrane helix</keyword>
<evidence type="ECO:0000256" key="7">
    <source>
        <dbReference type="ARBA" id="ARBA00023136"/>
    </source>
</evidence>
<dbReference type="RefSeq" id="WP_188175494.1">
    <property type="nucleotide sequence ID" value="NZ_JACVVD010000005.1"/>
</dbReference>
<gene>
    <name evidence="9" type="primary">mreD</name>
    <name evidence="9" type="ORF">ICC18_16330</name>
</gene>
<dbReference type="InterPro" id="IPR007227">
    <property type="entry name" value="Cell_shape_determining_MreD"/>
</dbReference>
<sequence length="175" mass="19985">MTRHLLWLILLGLFVLQGTIAHWLIPSSWQGQVYVAPHFTLVFILFIGLFHHRHTALIYGLIFGLLQDFNYYSSILGIYSFGMGLTGYLAGLTQRRQPNLIFYNLLITGIGLLLFELINYGINRLFKLIDIDLEFALTHYMLPSVLFNLLFALLCYVPIRKLLEGKLSGSSGTED</sequence>
<keyword evidence="5" id="KW-0133">Cell shape</keyword>
<name>A0A926KRA6_9BACL</name>
<dbReference type="AlphaFoldDB" id="A0A926KRA6"/>
<feature type="transmembrane region" description="Helical" evidence="8">
    <location>
        <begin position="140"/>
        <end position="159"/>
    </location>
</feature>
<comment type="similarity">
    <text evidence="2">Belongs to the MreD family.</text>
</comment>
<proteinExistence type="inferred from homology"/>
<protein>
    <submittedName>
        <fullName evidence="9">Rod shape-determining protein MreD</fullName>
    </submittedName>
</protein>
<comment type="subcellular location">
    <subcellularLocation>
        <location evidence="1">Cell membrane</location>
        <topology evidence="1">Multi-pass membrane protein</topology>
    </subcellularLocation>
</comment>
<evidence type="ECO:0000256" key="5">
    <source>
        <dbReference type="ARBA" id="ARBA00022960"/>
    </source>
</evidence>
<evidence type="ECO:0000256" key="8">
    <source>
        <dbReference type="SAM" id="Phobius"/>
    </source>
</evidence>
<evidence type="ECO:0000313" key="10">
    <source>
        <dbReference type="Proteomes" id="UP000650466"/>
    </source>
</evidence>
<dbReference type="Proteomes" id="UP000650466">
    <property type="component" value="Unassembled WGS sequence"/>
</dbReference>
<dbReference type="GO" id="GO:0005886">
    <property type="term" value="C:plasma membrane"/>
    <property type="evidence" value="ECO:0007669"/>
    <property type="project" value="UniProtKB-SubCell"/>
</dbReference>
<evidence type="ECO:0000256" key="6">
    <source>
        <dbReference type="ARBA" id="ARBA00022989"/>
    </source>
</evidence>
<keyword evidence="10" id="KW-1185">Reference proteome</keyword>
<keyword evidence="7 8" id="KW-0472">Membrane</keyword>
<evidence type="ECO:0000256" key="2">
    <source>
        <dbReference type="ARBA" id="ARBA00007776"/>
    </source>
</evidence>
<dbReference type="Pfam" id="PF04093">
    <property type="entry name" value="MreD"/>
    <property type="match status" value="1"/>
</dbReference>